<dbReference type="EMBL" id="CP090168">
    <property type="protein sequence ID" value="UJO18589.1"/>
    <property type="molecule type" value="Genomic_DNA"/>
</dbReference>
<proteinExistence type="predicted"/>
<name>A0A9Q8P9X4_PASFU</name>
<dbReference type="InterPro" id="IPR029044">
    <property type="entry name" value="Nucleotide-diphossugar_trans"/>
</dbReference>
<keyword evidence="2" id="KW-1185">Reference proteome</keyword>
<dbReference type="InterPro" id="IPR002495">
    <property type="entry name" value="Glyco_trans_8"/>
</dbReference>
<dbReference type="AlphaFoldDB" id="A0A9Q8P9X4"/>
<dbReference type="Proteomes" id="UP000756132">
    <property type="component" value="Chromosome 6"/>
</dbReference>
<dbReference type="Pfam" id="PF01501">
    <property type="entry name" value="Glyco_transf_8"/>
    <property type="match status" value="1"/>
</dbReference>
<sequence length="400" mass="46084">MTDSPHDGLFADTTTVQSKALQPLGKQRRFAYISLLTRSTYLAGVVLLAHTLRKQGSQYPLIVLYTPSLTQSAIDALELEAKYSDIELKPCELLIPPEHHELNVAVERFTDTWTKLRVFEQFQDGYDALCYLDADMTIHKNMDAIFDNVEELPQGWIAAVHDCVCSPDKMPWTPEDHNQENCPLTPQYHSKALTQPMIVKTTGRPTYQLFNSGMFLFRPRKQLWQDILQFFNTTDLLGTFKFPDQDFMTHFFRGRWMSVGWQYNAVKTMAYRHENLWRTDEIVCLHYIVDKPWAKRIGTDGVAGFKGLDGDTHRMWWREYESWFADRQGDGQMEVITVMSKHVARRESEVSDDARPDMATIGQEVHSVIDVVSGKEFMLEGERQVDAALDAVAVSPVIFW</sequence>
<protein>
    <submittedName>
        <fullName evidence="1">Galactinol synthase 6</fullName>
    </submittedName>
</protein>
<dbReference type="OMA" id="HVCVCNL"/>
<evidence type="ECO:0000313" key="2">
    <source>
        <dbReference type="Proteomes" id="UP000756132"/>
    </source>
</evidence>
<dbReference type="OrthoDB" id="2014201at2759"/>
<dbReference type="Gene3D" id="3.90.550.10">
    <property type="entry name" value="Spore Coat Polysaccharide Biosynthesis Protein SpsA, Chain A"/>
    <property type="match status" value="1"/>
</dbReference>
<gene>
    <name evidence="1" type="ORF">CLAFUR5_07112</name>
</gene>
<dbReference type="GeneID" id="71986990"/>
<organism evidence="1 2">
    <name type="scientific">Passalora fulva</name>
    <name type="common">Tomato leaf mold</name>
    <name type="synonym">Cladosporium fulvum</name>
    <dbReference type="NCBI Taxonomy" id="5499"/>
    <lineage>
        <taxon>Eukaryota</taxon>
        <taxon>Fungi</taxon>
        <taxon>Dikarya</taxon>
        <taxon>Ascomycota</taxon>
        <taxon>Pezizomycotina</taxon>
        <taxon>Dothideomycetes</taxon>
        <taxon>Dothideomycetidae</taxon>
        <taxon>Mycosphaerellales</taxon>
        <taxon>Mycosphaerellaceae</taxon>
        <taxon>Fulvia</taxon>
    </lineage>
</organism>
<accession>A0A9Q8P9X4</accession>
<reference evidence="1" key="1">
    <citation type="submission" date="2021-12" db="EMBL/GenBank/DDBJ databases">
        <authorList>
            <person name="Zaccaron A."/>
            <person name="Stergiopoulos I."/>
        </authorList>
    </citation>
    <scope>NUCLEOTIDE SEQUENCE</scope>
    <source>
        <strain evidence="1">Race5_Kim</strain>
    </source>
</reference>
<dbReference type="GO" id="GO:0016757">
    <property type="term" value="F:glycosyltransferase activity"/>
    <property type="evidence" value="ECO:0007669"/>
    <property type="project" value="InterPro"/>
</dbReference>
<dbReference type="InterPro" id="IPR050587">
    <property type="entry name" value="GNT1/Glycosyltrans_8"/>
</dbReference>
<dbReference type="KEGG" id="ffu:CLAFUR5_07112"/>
<dbReference type="SUPFAM" id="SSF53448">
    <property type="entry name" value="Nucleotide-diphospho-sugar transferases"/>
    <property type="match status" value="1"/>
</dbReference>
<dbReference type="PANTHER" id="PTHR11183">
    <property type="entry name" value="GLYCOGENIN SUBFAMILY MEMBER"/>
    <property type="match status" value="1"/>
</dbReference>
<evidence type="ECO:0000313" key="1">
    <source>
        <dbReference type="EMBL" id="UJO18589.1"/>
    </source>
</evidence>
<dbReference type="CDD" id="cd02537">
    <property type="entry name" value="GT8_Glycogenin"/>
    <property type="match status" value="1"/>
</dbReference>
<dbReference type="RefSeq" id="XP_047762955.1">
    <property type="nucleotide sequence ID" value="XM_047906260.1"/>
</dbReference>
<reference evidence="1" key="2">
    <citation type="journal article" date="2022" name="Microb. Genom.">
        <title>A chromosome-scale genome assembly of the tomato pathogen Cladosporium fulvum reveals a compartmentalized genome architecture and the presence of a dispensable chromosome.</title>
        <authorList>
            <person name="Zaccaron A.Z."/>
            <person name="Chen L.H."/>
            <person name="Samaras A."/>
            <person name="Stergiopoulos I."/>
        </authorList>
    </citation>
    <scope>NUCLEOTIDE SEQUENCE</scope>
    <source>
        <strain evidence="1">Race5_Kim</strain>
    </source>
</reference>